<dbReference type="eggNOG" id="ENOG502RK3F">
    <property type="taxonomic scope" value="Eukaryota"/>
</dbReference>
<dbReference type="Gramene" id="KCW48146">
    <property type="protein sequence ID" value="KCW48146"/>
    <property type="gene ID" value="EUGRSUZ_K01878"/>
</dbReference>
<comment type="similarity">
    <text evidence="1">Belongs to the AB hydrolase superfamily.</text>
</comment>
<sequence length="288" mass="31493">MSESLCSGGGIFQALNGHVSGNGTQTLVLSHGFGADQTVWHHVVPFFAYFFKVVVYDLAFVHPGVFGAAASKYSDLGGYAEDLVCLLDELKVKRSIYVGHSMSAMIGCLAAIRRPDLFEHLVLLSGSPRYLNAEGYVGGLDETAINSLLQSMRADYSGWVHDFAPKPIALNNTSALMEFERSLGRLEPEIAVSVAKTVFLSDLRWALPKVLVPCSIIQSQEDVVVPVSVSYYMKSKIGNGSSEVKILRTQGHLPMLTAYPLLLDALKGTILTSLDVRFARRRRNQNLP</sequence>
<dbReference type="EMBL" id="KK198763">
    <property type="protein sequence ID" value="KCW48146.1"/>
    <property type="molecule type" value="Genomic_DNA"/>
</dbReference>
<organism evidence="4">
    <name type="scientific">Eucalyptus grandis</name>
    <name type="common">Flooded gum</name>
    <dbReference type="NCBI Taxonomy" id="71139"/>
    <lineage>
        <taxon>Eukaryota</taxon>
        <taxon>Viridiplantae</taxon>
        <taxon>Streptophyta</taxon>
        <taxon>Embryophyta</taxon>
        <taxon>Tracheophyta</taxon>
        <taxon>Spermatophyta</taxon>
        <taxon>Magnoliopsida</taxon>
        <taxon>eudicotyledons</taxon>
        <taxon>Gunneridae</taxon>
        <taxon>Pentapetalae</taxon>
        <taxon>rosids</taxon>
        <taxon>malvids</taxon>
        <taxon>Myrtales</taxon>
        <taxon>Myrtaceae</taxon>
        <taxon>Myrtoideae</taxon>
        <taxon>Eucalypteae</taxon>
        <taxon>Eucalyptus</taxon>
    </lineage>
</organism>
<dbReference type="AlphaFoldDB" id="A0A059A391"/>
<accession>A0A059A391</accession>
<evidence type="ECO:0000313" key="4">
    <source>
        <dbReference type="EMBL" id="KCW48146.1"/>
    </source>
</evidence>
<proteinExistence type="inferred from homology"/>
<feature type="domain" description="AB hydrolase-1" evidence="3">
    <location>
        <begin position="26"/>
        <end position="257"/>
    </location>
</feature>
<dbReference type="KEGG" id="egr:104425525"/>
<keyword evidence="2" id="KW-0378">Hydrolase</keyword>
<protein>
    <recommendedName>
        <fullName evidence="3">AB hydrolase-1 domain-containing protein</fullName>
    </recommendedName>
</protein>
<dbReference type="Pfam" id="PF00561">
    <property type="entry name" value="Abhydrolase_1"/>
    <property type="match status" value="1"/>
</dbReference>
<gene>
    <name evidence="4" type="ORF">EUGRSUZ_K01878</name>
</gene>
<dbReference type="InParanoid" id="A0A059A391"/>
<evidence type="ECO:0000256" key="1">
    <source>
        <dbReference type="ARBA" id="ARBA00008645"/>
    </source>
</evidence>
<evidence type="ECO:0000256" key="2">
    <source>
        <dbReference type="ARBA" id="ARBA00022801"/>
    </source>
</evidence>
<reference evidence="4" key="1">
    <citation type="submission" date="2013-07" db="EMBL/GenBank/DDBJ databases">
        <title>The genome of Eucalyptus grandis.</title>
        <authorList>
            <person name="Schmutz J."/>
            <person name="Hayes R."/>
            <person name="Myburg A."/>
            <person name="Tuskan G."/>
            <person name="Grattapaglia D."/>
            <person name="Rokhsar D.S."/>
        </authorList>
    </citation>
    <scope>NUCLEOTIDE SEQUENCE</scope>
    <source>
        <tissue evidence="4">Leaf extractions</tissue>
    </source>
</reference>
<name>A0A059A391_EUCGR</name>
<dbReference type="FunFam" id="3.40.50.1820:FF:000042">
    <property type="entry name" value="probable strigolactone esterase DAD2"/>
    <property type="match status" value="1"/>
</dbReference>
<dbReference type="OrthoDB" id="408373at2759"/>
<dbReference type="InterPro" id="IPR000073">
    <property type="entry name" value="AB_hydrolase_1"/>
</dbReference>
<dbReference type="GO" id="GO:0016787">
    <property type="term" value="F:hydrolase activity"/>
    <property type="evidence" value="ECO:0007669"/>
    <property type="project" value="UniProtKB-KW"/>
</dbReference>
<dbReference type="SUPFAM" id="SSF53474">
    <property type="entry name" value="alpha/beta-Hydrolases"/>
    <property type="match status" value="1"/>
</dbReference>
<evidence type="ECO:0000259" key="3">
    <source>
        <dbReference type="Pfam" id="PF00561"/>
    </source>
</evidence>
<dbReference type="PANTHER" id="PTHR43039">
    <property type="entry name" value="ESTERASE-RELATED"/>
    <property type="match status" value="1"/>
</dbReference>
<dbReference type="OMA" id="CEAGSNH"/>
<dbReference type="Gene3D" id="3.40.50.1820">
    <property type="entry name" value="alpha/beta hydrolase"/>
    <property type="match status" value="1"/>
</dbReference>
<dbReference type="InterPro" id="IPR029058">
    <property type="entry name" value="AB_hydrolase_fold"/>
</dbReference>
<dbReference type="MEROPS" id="S33.A18"/>
<dbReference type="STRING" id="71139.A0A059A391"/>